<evidence type="ECO:0000256" key="2">
    <source>
        <dbReference type="ARBA" id="ARBA00023125"/>
    </source>
</evidence>
<dbReference type="AlphaFoldDB" id="A0A1J4KLQ8"/>
<dbReference type="PROSITE" id="PS50090">
    <property type="entry name" value="MYB_LIKE"/>
    <property type="match status" value="3"/>
</dbReference>
<dbReference type="EMBL" id="MLAK01000577">
    <property type="protein sequence ID" value="OHT11872.1"/>
    <property type="molecule type" value="Genomic_DNA"/>
</dbReference>
<dbReference type="VEuPathDB" id="TrichDB:TRFO_18567"/>
<dbReference type="InterPro" id="IPR001005">
    <property type="entry name" value="SANT/Myb"/>
</dbReference>
<dbReference type="InterPro" id="IPR050560">
    <property type="entry name" value="MYB_TF"/>
</dbReference>
<keyword evidence="7" id="KW-1185">Reference proteome</keyword>
<organism evidence="6 7">
    <name type="scientific">Tritrichomonas foetus</name>
    <dbReference type="NCBI Taxonomy" id="1144522"/>
    <lineage>
        <taxon>Eukaryota</taxon>
        <taxon>Metamonada</taxon>
        <taxon>Parabasalia</taxon>
        <taxon>Tritrichomonadida</taxon>
        <taxon>Tritrichomonadidae</taxon>
        <taxon>Tritrichomonas</taxon>
    </lineage>
</organism>
<dbReference type="GeneID" id="94834966"/>
<feature type="region of interest" description="Disordered" evidence="3">
    <location>
        <begin position="177"/>
        <end position="202"/>
    </location>
</feature>
<dbReference type="CDD" id="cd00167">
    <property type="entry name" value="SANT"/>
    <property type="match status" value="3"/>
</dbReference>
<dbReference type="InterPro" id="IPR009057">
    <property type="entry name" value="Homeodomain-like_sf"/>
</dbReference>
<dbReference type="OrthoDB" id="2143914at2759"/>
<dbReference type="Pfam" id="PF00249">
    <property type="entry name" value="Myb_DNA-binding"/>
    <property type="match status" value="2"/>
</dbReference>
<accession>A0A1J4KLQ8</accession>
<feature type="domain" description="Myb-like" evidence="4">
    <location>
        <begin position="119"/>
        <end position="169"/>
    </location>
</feature>
<feature type="domain" description="Myb-like" evidence="4">
    <location>
        <begin position="23"/>
        <end position="66"/>
    </location>
</feature>
<dbReference type="PANTHER" id="PTHR45614:SF25">
    <property type="entry name" value="MYB PROTEIN"/>
    <property type="match status" value="1"/>
</dbReference>
<dbReference type="Proteomes" id="UP000179807">
    <property type="component" value="Unassembled WGS sequence"/>
</dbReference>
<evidence type="ECO:0000313" key="7">
    <source>
        <dbReference type="Proteomes" id="UP000179807"/>
    </source>
</evidence>
<name>A0A1J4KLQ8_9EUKA</name>
<gene>
    <name evidence="6" type="ORF">TRFO_18567</name>
</gene>
<evidence type="ECO:0000313" key="6">
    <source>
        <dbReference type="EMBL" id="OHT11872.1"/>
    </source>
</evidence>
<dbReference type="InterPro" id="IPR017930">
    <property type="entry name" value="Myb_dom"/>
</dbReference>
<dbReference type="SMART" id="SM00717">
    <property type="entry name" value="SANT"/>
    <property type="match status" value="3"/>
</dbReference>
<sequence length="257" mass="29438">MELSSSLALAPTRSRNQTQSIIWTPLEDQKLTQIMKQTPSPPWCSLVACFPGKTAQQIAGRWGKVLNPHLVKGSWTREEDEMIINFVKQNGPKNWVKLASMLPGRIGKQCRERWTNHLSPTVAKVHWTEEEDQKLIELHRQFGNQWTMIASFFEGRTDNCVKNRWNSSLKRRIERIARGEPAMRKRGRKPKSKSSDSSSECFSPAQNELLTNAVSTLNVISNGFVMAMPPFVEKREMPVKSLAQNRLDLQLLMNRPI</sequence>
<evidence type="ECO:0000259" key="4">
    <source>
        <dbReference type="PROSITE" id="PS50090"/>
    </source>
</evidence>
<keyword evidence="1" id="KW-0677">Repeat</keyword>
<dbReference type="PROSITE" id="PS51294">
    <property type="entry name" value="HTH_MYB"/>
    <property type="match status" value="2"/>
</dbReference>
<dbReference type="PANTHER" id="PTHR45614">
    <property type="entry name" value="MYB PROTEIN-RELATED"/>
    <property type="match status" value="1"/>
</dbReference>
<keyword evidence="2" id="KW-0238">DNA-binding</keyword>
<proteinExistence type="predicted"/>
<evidence type="ECO:0000256" key="3">
    <source>
        <dbReference type="SAM" id="MobiDB-lite"/>
    </source>
</evidence>
<feature type="domain" description="HTH myb-type" evidence="5">
    <location>
        <begin position="124"/>
        <end position="173"/>
    </location>
</feature>
<feature type="domain" description="Myb-like" evidence="4">
    <location>
        <begin position="67"/>
        <end position="118"/>
    </location>
</feature>
<dbReference type="RefSeq" id="XP_068365008.1">
    <property type="nucleotide sequence ID" value="XM_068500262.1"/>
</dbReference>
<comment type="caution">
    <text evidence="6">The sequence shown here is derived from an EMBL/GenBank/DDBJ whole genome shotgun (WGS) entry which is preliminary data.</text>
</comment>
<dbReference type="GO" id="GO:0000981">
    <property type="term" value="F:DNA-binding transcription factor activity, RNA polymerase II-specific"/>
    <property type="evidence" value="ECO:0007669"/>
    <property type="project" value="TreeGrafter"/>
</dbReference>
<dbReference type="Gene3D" id="1.10.10.60">
    <property type="entry name" value="Homeodomain-like"/>
    <property type="match status" value="3"/>
</dbReference>
<protein>
    <submittedName>
        <fullName evidence="6">Myb-like DNA-binding domain containing protein</fullName>
    </submittedName>
</protein>
<dbReference type="GO" id="GO:0000978">
    <property type="term" value="F:RNA polymerase II cis-regulatory region sequence-specific DNA binding"/>
    <property type="evidence" value="ECO:0007669"/>
    <property type="project" value="TreeGrafter"/>
</dbReference>
<dbReference type="SUPFAM" id="SSF46689">
    <property type="entry name" value="Homeodomain-like"/>
    <property type="match status" value="2"/>
</dbReference>
<reference evidence="6" key="1">
    <citation type="submission" date="2016-10" db="EMBL/GenBank/DDBJ databases">
        <authorList>
            <person name="Benchimol M."/>
            <person name="Almeida L.G."/>
            <person name="Vasconcelos A.T."/>
            <person name="Perreira-Neves A."/>
            <person name="Rosa I.A."/>
            <person name="Tasca T."/>
            <person name="Bogo M.R."/>
            <person name="de Souza W."/>
        </authorList>
    </citation>
    <scope>NUCLEOTIDE SEQUENCE [LARGE SCALE GENOMIC DNA]</scope>
    <source>
        <strain evidence="6">K</strain>
    </source>
</reference>
<dbReference type="GO" id="GO:0005634">
    <property type="term" value="C:nucleus"/>
    <property type="evidence" value="ECO:0007669"/>
    <property type="project" value="TreeGrafter"/>
</dbReference>
<dbReference type="FunFam" id="1.10.10.60:FF:000010">
    <property type="entry name" value="Transcriptional activator Myb isoform A"/>
    <property type="match status" value="1"/>
</dbReference>
<evidence type="ECO:0000256" key="1">
    <source>
        <dbReference type="ARBA" id="ARBA00022737"/>
    </source>
</evidence>
<evidence type="ECO:0000259" key="5">
    <source>
        <dbReference type="PROSITE" id="PS51294"/>
    </source>
</evidence>
<feature type="domain" description="HTH myb-type" evidence="5">
    <location>
        <begin position="67"/>
        <end position="122"/>
    </location>
</feature>